<evidence type="ECO:0000256" key="6">
    <source>
        <dbReference type="SAM" id="SignalP"/>
    </source>
</evidence>
<evidence type="ECO:0000256" key="3">
    <source>
        <dbReference type="ARBA" id="ARBA00022827"/>
    </source>
</evidence>
<dbReference type="PANTHER" id="PTHR43004:SF19">
    <property type="entry name" value="BINDING MONOOXYGENASE, PUTATIVE (JCVI)-RELATED"/>
    <property type="match status" value="1"/>
</dbReference>
<dbReference type="PRINTS" id="PR00420">
    <property type="entry name" value="RNGMNOXGNASE"/>
</dbReference>
<comment type="caution">
    <text evidence="9">The sequence shown here is derived from an EMBL/GenBank/DDBJ whole genome shotgun (WGS) entry which is preliminary data.</text>
</comment>
<evidence type="ECO:0000256" key="4">
    <source>
        <dbReference type="ARBA" id="ARBA00023002"/>
    </source>
</evidence>
<dbReference type="SUPFAM" id="SSF51905">
    <property type="entry name" value="FAD/NAD(P)-binding domain"/>
    <property type="match status" value="1"/>
</dbReference>
<dbReference type="Gene3D" id="3.40.30.120">
    <property type="match status" value="1"/>
</dbReference>
<dbReference type="Proteomes" id="UP000567179">
    <property type="component" value="Unassembled WGS sequence"/>
</dbReference>
<evidence type="ECO:0000259" key="8">
    <source>
        <dbReference type="Pfam" id="PF01494"/>
    </source>
</evidence>
<evidence type="ECO:0008006" key="11">
    <source>
        <dbReference type="Google" id="ProtNLM"/>
    </source>
</evidence>
<dbReference type="Pfam" id="PF01467">
    <property type="entry name" value="CTP_transf_like"/>
    <property type="match status" value="1"/>
</dbReference>
<dbReference type="InterPro" id="IPR004821">
    <property type="entry name" value="Cyt_trans-like"/>
</dbReference>
<evidence type="ECO:0000256" key="5">
    <source>
        <dbReference type="SAM" id="MobiDB-lite"/>
    </source>
</evidence>
<feature type="domain" description="FAD-binding" evidence="8">
    <location>
        <begin position="3"/>
        <end position="351"/>
    </location>
</feature>
<dbReference type="GO" id="GO:0016709">
    <property type="term" value="F:oxidoreductase activity, acting on paired donors, with incorporation or reduction of molecular oxygen, NAD(P)H as one donor, and incorporation of one atom of oxygen"/>
    <property type="evidence" value="ECO:0007669"/>
    <property type="project" value="UniProtKB-ARBA"/>
</dbReference>
<accession>A0A8H5EY41</accession>
<dbReference type="InterPro" id="IPR002938">
    <property type="entry name" value="FAD-bd"/>
</dbReference>
<feature type="signal peptide" evidence="6">
    <location>
        <begin position="1"/>
        <end position="22"/>
    </location>
</feature>
<dbReference type="Gene3D" id="3.50.50.60">
    <property type="entry name" value="FAD/NAD(P)-binding domain"/>
    <property type="match status" value="1"/>
</dbReference>
<dbReference type="InterPro" id="IPR050641">
    <property type="entry name" value="RIFMO-like"/>
</dbReference>
<feature type="compositionally biased region" description="Low complexity" evidence="5">
    <location>
        <begin position="766"/>
        <end position="777"/>
    </location>
</feature>
<feature type="region of interest" description="Disordered" evidence="5">
    <location>
        <begin position="402"/>
        <end position="421"/>
    </location>
</feature>
<dbReference type="NCBIfam" id="TIGR00125">
    <property type="entry name" value="cyt_tran_rel"/>
    <property type="match status" value="1"/>
</dbReference>
<organism evidence="9 10">
    <name type="scientific">Psilocybe cf. subviscida</name>
    <dbReference type="NCBI Taxonomy" id="2480587"/>
    <lineage>
        <taxon>Eukaryota</taxon>
        <taxon>Fungi</taxon>
        <taxon>Dikarya</taxon>
        <taxon>Basidiomycota</taxon>
        <taxon>Agaricomycotina</taxon>
        <taxon>Agaricomycetes</taxon>
        <taxon>Agaricomycetidae</taxon>
        <taxon>Agaricales</taxon>
        <taxon>Agaricineae</taxon>
        <taxon>Strophariaceae</taxon>
        <taxon>Psilocybe</taxon>
    </lineage>
</organism>
<evidence type="ECO:0000256" key="1">
    <source>
        <dbReference type="ARBA" id="ARBA00001974"/>
    </source>
</evidence>
<dbReference type="GO" id="GO:0071949">
    <property type="term" value="F:FAD binding"/>
    <property type="evidence" value="ECO:0007669"/>
    <property type="project" value="InterPro"/>
</dbReference>
<evidence type="ECO:0000256" key="2">
    <source>
        <dbReference type="ARBA" id="ARBA00022630"/>
    </source>
</evidence>
<dbReference type="Pfam" id="PF01494">
    <property type="entry name" value="FAD_binding_3"/>
    <property type="match status" value="1"/>
</dbReference>
<dbReference type="SUPFAM" id="SSF52374">
    <property type="entry name" value="Nucleotidylyl transferase"/>
    <property type="match status" value="1"/>
</dbReference>
<proteinExistence type="predicted"/>
<dbReference type="InterPro" id="IPR014729">
    <property type="entry name" value="Rossmann-like_a/b/a_fold"/>
</dbReference>
<evidence type="ECO:0000259" key="7">
    <source>
        <dbReference type="Pfam" id="PF01467"/>
    </source>
</evidence>
<protein>
    <recommendedName>
        <fullName evidence="11">FAD-binding domain-containing protein</fullName>
    </recommendedName>
</protein>
<reference evidence="9 10" key="1">
    <citation type="journal article" date="2020" name="ISME J.">
        <title>Uncovering the hidden diversity of litter-decomposition mechanisms in mushroom-forming fungi.</title>
        <authorList>
            <person name="Floudas D."/>
            <person name="Bentzer J."/>
            <person name="Ahren D."/>
            <person name="Johansson T."/>
            <person name="Persson P."/>
            <person name="Tunlid A."/>
        </authorList>
    </citation>
    <scope>NUCLEOTIDE SEQUENCE [LARGE SCALE GENOMIC DNA]</scope>
    <source>
        <strain evidence="9 10">CBS 101986</strain>
    </source>
</reference>
<keyword evidence="4" id="KW-0560">Oxidoreductase</keyword>
<keyword evidence="2" id="KW-0285">Flavoprotein</keyword>
<feature type="domain" description="Cytidyltransferase-like" evidence="7">
    <location>
        <begin position="654"/>
        <end position="763"/>
    </location>
</feature>
<evidence type="ECO:0000313" key="9">
    <source>
        <dbReference type="EMBL" id="KAF5316601.1"/>
    </source>
</evidence>
<dbReference type="Gene3D" id="3.40.50.620">
    <property type="entry name" value="HUPs"/>
    <property type="match status" value="1"/>
</dbReference>
<feature type="compositionally biased region" description="Low complexity" evidence="5">
    <location>
        <begin position="785"/>
        <end position="798"/>
    </location>
</feature>
<dbReference type="Gene3D" id="3.30.70.2450">
    <property type="match status" value="1"/>
</dbReference>
<gene>
    <name evidence="9" type="ORF">D9619_006266</name>
</gene>
<dbReference type="AlphaFoldDB" id="A0A8H5EY41"/>
<feature type="chain" id="PRO_5034777858" description="FAD-binding domain-containing protein" evidence="6">
    <location>
        <begin position="23"/>
        <end position="811"/>
    </location>
</feature>
<sequence length="811" mass="89969">MRGPSGLVLAICLLINGVPVRIIEKSSLPRLGQRGAGIMPRSLELFAAIRIIEDVMKQAIPTPTARLYKMPDGVEVMHEFEMSPHLNATPTNPFLNPVMLGQDSLEKIFHKKLKELGCEVEFGTELESFEHYQTHVTAHLVKRGLSQDMSAGQREAVHFAWMVGADGARGVVRKQLGLTFKGETNNIENFIVGDIRVEGLSQKYWHIWGDATDVLASLRATETPKLFNFLVGGKNVNHTALSGDQPALMQFFRDHTGRRSHLKFLDIPWMSQYRPNIRMVDRFGYGRIYITGDAGHVHSPTGGQGMNTGIQDSFNLAWKLALVVKGISPPSLLDTFSEERIPVISEMIDQTTRLLRHTLGNDERALKTDGMLYQLGVNYCWSSIVVDERKKLEADHEADENTYLQDYASSDDDEDSPIELDSYGAAHDGRLRAGDRAPDSSGLVIHSPAALAKLSATCQLFQIFGPGHHTMLVFSDIVAPKDILRALQAYPKALVRTVVISRTEKVSLDLAVISAADFVLEDRDGHAYNAYCPTDMCGFVIVRPDGVVGAITRALTWMQQDYASSDTLSEKTQLASMDNGVLSDDDYDVISNPGSRSLNNSMILADEVKEPPATEDAQDRYETTRWSATEIQAFIRKGLSLPPRAFDNKRVRVYVDGSFDSFDIGHVLQLRQAKLSFPAVYLIAGVFSDETLQQNNVKATWSEVDRAELVRHCRWVDEVVVDAPYVVSHQYLKSKRIDFVAIDEGTSCDPACDKTRAIIKTRRTTGLSSLRSRLTASPEQPSAPTPTLTNPSTSPGSPKFNQHVDIYGIGF</sequence>
<feature type="region of interest" description="Disordered" evidence="5">
    <location>
        <begin position="766"/>
        <end position="801"/>
    </location>
</feature>
<feature type="compositionally biased region" description="Acidic residues" evidence="5">
    <location>
        <begin position="409"/>
        <end position="418"/>
    </location>
</feature>
<dbReference type="PANTHER" id="PTHR43004">
    <property type="entry name" value="TRK SYSTEM POTASSIUM UPTAKE PROTEIN"/>
    <property type="match status" value="1"/>
</dbReference>
<name>A0A8H5EY41_9AGAR</name>
<dbReference type="InterPro" id="IPR036188">
    <property type="entry name" value="FAD/NAD-bd_sf"/>
</dbReference>
<keyword evidence="3" id="KW-0274">FAD</keyword>
<dbReference type="OrthoDB" id="2690153at2759"/>
<evidence type="ECO:0000313" key="10">
    <source>
        <dbReference type="Proteomes" id="UP000567179"/>
    </source>
</evidence>
<comment type="cofactor">
    <cofactor evidence="1">
        <name>FAD</name>
        <dbReference type="ChEBI" id="CHEBI:57692"/>
    </cofactor>
</comment>
<keyword evidence="6" id="KW-0732">Signal</keyword>
<keyword evidence="10" id="KW-1185">Reference proteome</keyword>
<dbReference type="EMBL" id="JAACJJ010000042">
    <property type="protein sequence ID" value="KAF5316601.1"/>
    <property type="molecule type" value="Genomic_DNA"/>
</dbReference>